<protein>
    <recommendedName>
        <fullName evidence="3">tRNA(adenine(34)) deaminase</fullName>
        <ecNumber evidence="3">3.5.4.33</ecNumber>
    </recommendedName>
</protein>
<comment type="caution">
    <text evidence="11">The sequence shown here is derived from an EMBL/GenBank/DDBJ whole genome shotgun (WGS) entry which is preliminary data.</text>
</comment>
<feature type="compositionally biased region" description="Basic and acidic residues" evidence="9">
    <location>
        <begin position="211"/>
        <end position="229"/>
    </location>
</feature>
<feature type="compositionally biased region" description="Polar residues" evidence="9">
    <location>
        <begin position="953"/>
        <end position="976"/>
    </location>
</feature>
<feature type="region of interest" description="Disordered" evidence="9">
    <location>
        <begin position="211"/>
        <end position="237"/>
    </location>
</feature>
<dbReference type="Gene3D" id="3.40.140.10">
    <property type="entry name" value="Cytidine Deaminase, domain 2"/>
    <property type="match status" value="1"/>
</dbReference>
<evidence type="ECO:0000256" key="1">
    <source>
        <dbReference type="ARBA" id="ARBA00001947"/>
    </source>
</evidence>
<dbReference type="GO" id="GO:0009507">
    <property type="term" value="C:chloroplast"/>
    <property type="evidence" value="ECO:0007669"/>
    <property type="project" value="TreeGrafter"/>
</dbReference>
<dbReference type="PANTHER" id="PTHR11079">
    <property type="entry name" value="CYTOSINE DEAMINASE FAMILY MEMBER"/>
    <property type="match status" value="1"/>
</dbReference>
<dbReference type="PROSITE" id="PS51747">
    <property type="entry name" value="CYT_DCMP_DEAMINASES_2"/>
    <property type="match status" value="1"/>
</dbReference>
<keyword evidence="7" id="KW-0862">Zinc</keyword>
<dbReference type="CDD" id="cd01285">
    <property type="entry name" value="nucleoside_deaminase"/>
    <property type="match status" value="1"/>
</dbReference>
<keyword evidence="12" id="KW-1185">Reference proteome</keyword>
<dbReference type="InterPro" id="IPR002125">
    <property type="entry name" value="CMP_dCMP_dom"/>
</dbReference>
<dbReference type="SUPFAM" id="SSF53927">
    <property type="entry name" value="Cytidine deaminase-like"/>
    <property type="match status" value="1"/>
</dbReference>
<comment type="catalytic activity">
    <reaction evidence="8">
        <text>adenosine(34) in tRNA + H2O + H(+) = inosine(34) in tRNA + NH4(+)</text>
        <dbReference type="Rhea" id="RHEA:43168"/>
        <dbReference type="Rhea" id="RHEA-COMP:10373"/>
        <dbReference type="Rhea" id="RHEA-COMP:10374"/>
        <dbReference type="ChEBI" id="CHEBI:15377"/>
        <dbReference type="ChEBI" id="CHEBI:15378"/>
        <dbReference type="ChEBI" id="CHEBI:28938"/>
        <dbReference type="ChEBI" id="CHEBI:74411"/>
        <dbReference type="ChEBI" id="CHEBI:82852"/>
        <dbReference type="EC" id="3.5.4.33"/>
    </reaction>
</comment>
<dbReference type="GO" id="GO:0052717">
    <property type="term" value="F:tRNA-specific adenosine-34 deaminase activity"/>
    <property type="evidence" value="ECO:0007669"/>
    <property type="project" value="UniProtKB-EC"/>
</dbReference>
<dbReference type="InterPro" id="IPR028883">
    <property type="entry name" value="tRNA_aden_deaminase"/>
</dbReference>
<dbReference type="GO" id="GO:0002100">
    <property type="term" value="P:tRNA wobble adenosine to inosine editing"/>
    <property type="evidence" value="ECO:0007669"/>
    <property type="project" value="InterPro"/>
</dbReference>
<feature type="region of interest" description="Disordered" evidence="9">
    <location>
        <begin position="295"/>
        <end position="315"/>
    </location>
</feature>
<name>A0AAP0RJI1_LIQFO</name>
<evidence type="ECO:0000256" key="7">
    <source>
        <dbReference type="ARBA" id="ARBA00022833"/>
    </source>
</evidence>
<evidence type="ECO:0000313" key="11">
    <source>
        <dbReference type="EMBL" id="KAK9277336.1"/>
    </source>
</evidence>
<dbReference type="FunFam" id="3.40.140.10:FF:000005">
    <property type="entry name" value="tRNA-specific adenosine deaminase"/>
    <property type="match status" value="1"/>
</dbReference>
<dbReference type="EMBL" id="JBBPBK010000010">
    <property type="protein sequence ID" value="KAK9277336.1"/>
    <property type="molecule type" value="Genomic_DNA"/>
</dbReference>
<dbReference type="HAMAP" id="MF_00972">
    <property type="entry name" value="tRNA_aden_deaminase"/>
    <property type="match status" value="1"/>
</dbReference>
<evidence type="ECO:0000256" key="2">
    <source>
        <dbReference type="ARBA" id="ARBA00011738"/>
    </source>
</evidence>
<feature type="domain" description="CMP/dCMP-type deaminase" evidence="10">
    <location>
        <begin position="1119"/>
        <end position="1241"/>
    </location>
</feature>
<keyword evidence="6" id="KW-0378">Hydrolase</keyword>
<evidence type="ECO:0000256" key="6">
    <source>
        <dbReference type="ARBA" id="ARBA00022801"/>
    </source>
</evidence>
<feature type="compositionally biased region" description="Basic and acidic residues" evidence="9">
    <location>
        <begin position="741"/>
        <end position="751"/>
    </location>
</feature>
<feature type="region of interest" description="Disordered" evidence="9">
    <location>
        <begin position="427"/>
        <end position="477"/>
    </location>
</feature>
<feature type="region of interest" description="Disordered" evidence="9">
    <location>
        <begin position="730"/>
        <end position="751"/>
    </location>
</feature>
<feature type="compositionally biased region" description="Basic and acidic residues" evidence="9">
    <location>
        <begin position="427"/>
        <end position="444"/>
    </location>
</feature>
<gene>
    <name evidence="11" type="ORF">L1049_006877</name>
</gene>
<organism evidence="11 12">
    <name type="scientific">Liquidambar formosana</name>
    <name type="common">Formosan gum</name>
    <dbReference type="NCBI Taxonomy" id="63359"/>
    <lineage>
        <taxon>Eukaryota</taxon>
        <taxon>Viridiplantae</taxon>
        <taxon>Streptophyta</taxon>
        <taxon>Embryophyta</taxon>
        <taxon>Tracheophyta</taxon>
        <taxon>Spermatophyta</taxon>
        <taxon>Magnoliopsida</taxon>
        <taxon>eudicotyledons</taxon>
        <taxon>Gunneridae</taxon>
        <taxon>Pentapetalae</taxon>
        <taxon>Saxifragales</taxon>
        <taxon>Altingiaceae</taxon>
        <taxon>Liquidambar</taxon>
    </lineage>
</organism>
<feature type="compositionally biased region" description="Basic and acidic residues" evidence="9">
    <location>
        <begin position="828"/>
        <end position="837"/>
    </location>
</feature>
<reference evidence="11 12" key="1">
    <citation type="journal article" date="2024" name="Plant J.">
        <title>Genome sequences and population genomics reveal climatic adaptation and genomic divergence between two closely related sweetgum species.</title>
        <authorList>
            <person name="Xu W.Q."/>
            <person name="Ren C.Q."/>
            <person name="Zhang X.Y."/>
            <person name="Comes H.P."/>
            <person name="Liu X.H."/>
            <person name="Li Y.G."/>
            <person name="Kettle C.J."/>
            <person name="Jalonen R."/>
            <person name="Gaisberger H."/>
            <person name="Ma Y.Z."/>
            <person name="Qiu Y.X."/>
        </authorList>
    </citation>
    <scope>NUCLEOTIDE SEQUENCE [LARGE SCALE GENOMIC DNA]</scope>
    <source>
        <strain evidence="11">Hangzhou</strain>
    </source>
</reference>
<evidence type="ECO:0000256" key="5">
    <source>
        <dbReference type="ARBA" id="ARBA00022723"/>
    </source>
</evidence>
<feature type="compositionally biased region" description="Basic and acidic residues" evidence="9">
    <location>
        <begin position="295"/>
        <end position="306"/>
    </location>
</feature>
<feature type="region of interest" description="Disordered" evidence="9">
    <location>
        <begin position="953"/>
        <end position="979"/>
    </location>
</feature>
<comment type="subunit">
    <text evidence="2">Homodimer.</text>
</comment>
<evidence type="ECO:0000256" key="9">
    <source>
        <dbReference type="SAM" id="MobiDB-lite"/>
    </source>
</evidence>
<feature type="region of interest" description="Disordered" evidence="9">
    <location>
        <begin position="820"/>
        <end position="878"/>
    </location>
</feature>
<evidence type="ECO:0000256" key="8">
    <source>
        <dbReference type="ARBA" id="ARBA00048045"/>
    </source>
</evidence>
<dbReference type="Pfam" id="PF00383">
    <property type="entry name" value="dCMP_cyt_deam_1"/>
    <property type="match status" value="1"/>
</dbReference>
<dbReference type="EC" id="3.5.4.33" evidence="3"/>
<comment type="cofactor">
    <cofactor evidence="1">
        <name>Zn(2+)</name>
        <dbReference type="ChEBI" id="CHEBI:29105"/>
    </cofactor>
</comment>
<proteinExistence type="inferred from homology"/>
<dbReference type="Proteomes" id="UP001415857">
    <property type="component" value="Unassembled WGS sequence"/>
</dbReference>
<accession>A0AAP0RJI1</accession>
<dbReference type="InterPro" id="IPR016193">
    <property type="entry name" value="Cytidine_deaminase-like"/>
</dbReference>
<evidence type="ECO:0000259" key="10">
    <source>
        <dbReference type="PROSITE" id="PS51747"/>
    </source>
</evidence>
<evidence type="ECO:0000313" key="12">
    <source>
        <dbReference type="Proteomes" id="UP001415857"/>
    </source>
</evidence>
<feature type="compositionally biased region" description="Polar residues" evidence="9">
    <location>
        <begin position="445"/>
        <end position="469"/>
    </location>
</feature>
<keyword evidence="5" id="KW-0479">Metal-binding</keyword>
<keyword evidence="4" id="KW-0819">tRNA processing</keyword>
<dbReference type="GO" id="GO:0046872">
    <property type="term" value="F:metal ion binding"/>
    <property type="evidence" value="ECO:0007669"/>
    <property type="project" value="UniProtKB-KW"/>
</dbReference>
<sequence>MHNTYISSTISVRSKGSLSFSFNDYSYYINERFDKTPSSCCSCCALCVHRVPINPSLLFGLRQSTLIQWSASRRLILGGGDRYCYRVPVYGLDRGCYGVTCCLKERSVGGKRERRGKGRFGCKVLEEESEWRGSVGVVDAEVMLSLLTEEVGAECFGVRERNCSASNRVGVEKRGKVVDKCFRGRKKNVGSGSMGSKSKCESESVTIKTREEDCGGNEEREAFSRGENRKARKGGSSCSSYYSFSSSGDFESDTEVQVKHGGVVGESSNLYMKDLRRDAERRFDGEVVEEIKRHRDHAEEHGEGLKQRSTAVGSGVEWDLRKKSEKKLTEVSLEQTKTRKESSQTYSRVSGVHERVIRASDSHKKCEDREEKLTLAGNLDDETRKQYTQVPEIHGSDVETISSSQKRFSGRKENLSAAVNVIQETKAEDRGKCERITGKDESRRNSQQSAQMSKNQDVNIERASNLQRQSDSRMKNWEEKSSLVLSSVQEVKEQHHRTGERIIGQVNSGESSQQFSDISEIHESDVEMTSTSHRQSEGRMENREGSLNFIFTSHPDVKEHQFQTDRKDIRRTGSQKGSQDMTNISVVHDSDAETVTNSQGASEKRMSSQESYLMSTVKLIEGTRYRHNETDERVMQIGSRKEAQRLTKLLSSHESTSEEASGIQASLDLVSQSRVQKSCADEGDNGSSQAIVMPPASQLVARGSLHSESTSGFAALEVSKETSENVSSSLSTHLEGNISAPHHEPYGRGRRGETYWEPLNVLSHEDALGSADRLEKSSMQFVGEFVEKARHEVSTSEIQKKKKLSKTKLVYEGEKQMQKGFSYGSEDTQLKEQDSRHSSGGSGTKGPSDEMWDVTDSSLQGPPKSEAPEATTTTGNAIVRGTGRSLWGIIADIVRMRWGSHGENHTSAVKLGGKSSSNESVSSEAWFSGHDPDENIDENVKRGKIGMVLESTSADQSQLGKTHTLSQREGSDTMSSKGKIGHVEVDTSSSSTFLESGLAFQGISSTSGEELALNESGKSFQGTPSSTPIVESSLPLSARQIRRSPAVEEIVDTGKADVSGSSSLEQMEQPLGVRLTEVSGTEGKDGELKRRKLQRNKQVLKDRFEEWEDAYKLESEQRKIDEMFMREALLEAKKAADSWEVPVGAVLVQQGKIIARGCNLVEELRDSTAHAEMMCIREASNLLQTWRLAETTLYVTLEPCPMCAGAILQARIETLVWGAPNKLLGADGSWIRLFPNGGEGGNGSELTDKPPAPVHPFHPKMMIRRGVLASECADVMQQFFQLRRRKKEMKPDPPTPPSCLPIAHRPSKFLTKMHEIFNTMFCL</sequence>
<evidence type="ECO:0000256" key="3">
    <source>
        <dbReference type="ARBA" id="ARBA00012740"/>
    </source>
</evidence>
<evidence type="ECO:0000256" key="4">
    <source>
        <dbReference type="ARBA" id="ARBA00022694"/>
    </source>
</evidence>
<dbReference type="PANTHER" id="PTHR11079:SF179">
    <property type="entry name" value="TRNA(ADENINE(34)) DEAMINASE, CHLOROPLASTIC"/>
    <property type="match status" value="1"/>
</dbReference>